<accession>A0ABP8DJN8</accession>
<organism evidence="2 3">
    <name type="scientific">Dactylosporangium darangshiense</name>
    <dbReference type="NCBI Taxonomy" id="579108"/>
    <lineage>
        <taxon>Bacteria</taxon>
        <taxon>Bacillati</taxon>
        <taxon>Actinomycetota</taxon>
        <taxon>Actinomycetes</taxon>
        <taxon>Micromonosporales</taxon>
        <taxon>Micromonosporaceae</taxon>
        <taxon>Dactylosporangium</taxon>
    </lineage>
</organism>
<evidence type="ECO:0000313" key="2">
    <source>
        <dbReference type="EMBL" id="GAA4257614.1"/>
    </source>
</evidence>
<evidence type="ECO:0000256" key="1">
    <source>
        <dbReference type="SAM" id="MobiDB-lite"/>
    </source>
</evidence>
<sequence length="89" mass="9309">MSDSHSQDIPADEYHTLARTVTTPAGDDSGPCRQTRQPFGSVVPDAPPGTNPYPAEIARLRSARRAGPAPQLATGPVQVERRASNSGGS</sequence>
<proteinExistence type="predicted"/>
<dbReference type="EMBL" id="BAABAT010000028">
    <property type="protein sequence ID" value="GAA4257614.1"/>
    <property type="molecule type" value="Genomic_DNA"/>
</dbReference>
<name>A0ABP8DJN8_9ACTN</name>
<protein>
    <submittedName>
        <fullName evidence="2">Uncharacterized protein</fullName>
    </submittedName>
</protein>
<feature type="region of interest" description="Disordered" evidence="1">
    <location>
        <begin position="1"/>
        <end position="89"/>
    </location>
</feature>
<evidence type="ECO:0000313" key="3">
    <source>
        <dbReference type="Proteomes" id="UP001500620"/>
    </source>
</evidence>
<dbReference type="Proteomes" id="UP001500620">
    <property type="component" value="Unassembled WGS sequence"/>
</dbReference>
<reference evidence="3" key="1">
    <citation type="journal article" date="2019" name="Int. J. Syst. Evol. Microbiol.">
        <title>The Global Catalogue of Microorganisms (GCM) 10K type strain sequencing project: providing services to taxonomists for standard genome sequencing and annotation.</title>
        <authorList>
            <consortium name="The Broad Institute Genomics Platform"/>
            <consortium name="The Broad Institute Genome Sequencing Center for Infectious Disease"/>
            <person name="Wu L."/>
            <person name="Ma J."/>
        </authorList>
    </citation>
    <scope>NUCLEOTIDE SEQUENCE [LARGE SCALE GENOMIC DNA]</scope>
    <source>
        <strain evidence="3">JCM 17441</strain>
    </source>
</reference>
<comment type="caution">
    <text evidence="2">The sequence shown here is derived from an EMBL/GenBank/DDBJ whole genome shotgun (WGS) entry which is preliminary data.</text>
</comment>
<keyword evidence="3" id="KW-1185">Reference proteome</keyword>
<gene>
    <name evidence="2" type="ORF">GCM10022255_075080</name>
</gene>